<evidence type="ECO:0000313" key="2">
    <source>
        <dbReference type="Proteomes" id="UP000259683"/>
    </source>
</evidence>
<evidence type="ECO:0000313" key="1">
    <source>
        <dbReference type="EMBL" id="AXQ69954.1"/>
    </source>
</evidence>
<organism evidence="1 2">
    <name type="scientific">Caulobacter phage CcrSC</name>
    <dbReference type="NCBI Taxonomy" id="2283272"/>
    <lineage>
        <taxon>Viruses</taxon>
        <taxon>Duplodnaviria</taxon>
        <taxon>Heunggongvirae</taxon>
        <taxon>Uroviricota</taxon>
        <taxon>Caudoviricetes</taxon>
        <taxon>Jeanschmidtviridae</taxon>
        <taxon>Bertelyvirus</taxon>
        <taxon>Bertelyvirus SC</taxon>
    </lineage>
</organism>
<keyword evidence="2" id="KW-1185">Reference proteome</keyword>
<name>A0A385EDJ3_9CAUD</name>
<dbReference type="EMBL" id="MH588547">
    <property type="protein sequence ID" value="AXQ69954.1"/>
    <property type="molecule type" value="Genomic_DNA"/>
</dbReference>
<reference evidence="1" key="2">
    <citation type="submission" date="2021-07" db="EMBL/GenBank/DDBJ databases">
        <title>Giant CbK-like Caulobacter bacteriophages have genetically divergent genomes.</title>
        <authorList>
            <person name="Wilson K."/>
            <person name="Ely B."/>
        </authorList>
    </citation>
    <scope>NUCLEOTIDE SEQUENCE</scope>
</reference>
<gene>
    <name evidence="1" type="ORF">CcrSC_gp372</name>
</gene>
<accession>A0A385EDJ3</accession>
<proteinExistence type="predicted"/>
<reference evidence="1" key="1">
    <citation type="submission" date="2018-07" db="EMBL/GenBank/DDBJ databases">
        <authorList>
            <person name="Wilson K.M."/>
            <person name="Ely B."/>
        </authorList>
    </citation>
    <scope>NUCLEOTIDE SEQUENCE</scope>
</reference>
<protein>
    <submittedName>
        <fullName evidence="1">Uncharacterized protein</fullName>
    </submittedName>
</protein>
<dbReference type="Proteomes" id="UP000259683">
    <property type="component" value="Segment"/>
</dbReference>
<sequence length="143" mass="16398">MADREHNYAQLRMALSREFKGHAEIRKLIKGQRLRDNLDAAEDLAGVKAVVHDLITSVYGDHPWLRDPPPVYTGEIKKGMEFLMTVDLDHERQIKIVEVHESDHGQRSYSYRYMSGVGKGHIESLADDMLRGVIEPLDDEIPF</sequence>